<dbReference type="PANTHER" id="PTHR38339:SF1">
    <property type="entry name" value="TRANSGLUTAMINASE-LIKE DOMAIN-CONTAINING PROTEIN"/>
    <property type="match status" value="1"/>
</dbReference>
<evidence type="ECO:0000256" key="1">
    <source>
        <dbReference type="SAM" id="MobiDB-lite"/>
    </source>
</evidence>
<dbReference type="SMART" id="SM00460">
    <property type="entry name" value="TGc"/>
    <property type="match status" value="1"/>
</dbReference>
<organism evidence="4 5">
    <name type="scientific">Dentiradicibacter hellwigii</name>
    <dbReference type="NCBI Taxonomy" id="3149053"/>
    <lineage>
        <taxon>Bacteria</taxon>
        <taxon>Pseudomonadati</taxon>
        <taxon>Pseudomonadota</taxon>
        <taxon>Betaproteobacteria</taxon>
        <taxon>Rhodocyclales</taxon>
        <taxon>Rhodocyclaceae</taxon>
        <taxon>Dentiradicibacter</taxon>
    </lineage>
</organism>
<dbReference type="PANTHER" id="PTHR38339">
    <property type="entry name" value="TRANSGLUTAMINASE DOMAIN PROTEIN"/>
    <property type="match status" value="1"/>
</dbReference>
<proteinExistence type="predicted"/>
<keyword evidence="5" id="KW-1185">Reference proteome</keyword>
<feature type="region of interest" description="Disordered" evidence="1">
    <location>
        <begin position="23"/>
        <end position="97"/>
    </location>
</feature>
<accession>A0ABV4UDR1</accession>
<dbReference type="InterPro" id="IPR002931">
    <property type="entry name" value="Transglutaminase-like"/>
</dbReference>
<dbReference type="EMBL" id="JBEUWX010000002">
    <property type="protein sequence ID" value="MFA9949355.1"/>
    <property type="molecule type" value="Genomic_DNA"/>
</dbReference>
<dbReference type="Gene3D" id="3.10.620.30">
    <property type="match status" value="1"/>
</dbReference>
<sequence length="424" mass="46620">MKRRNFLTASAILTFLASTPVLGAKKKSAATKAKAASSQRKGKSTGKAGKAGKSRTRRRVSARTAVSSRPSAANAAPEDTSAANTPIEHRNVVKLPQEKPTDWHTVELQTDVGLQSNQGRARLWLPLAQYKDTDWQRTIGHTWQGNFSKAGIYRDPVADMEIFFAEWPESIDTPKLQFITQIATQNRQFDITRRGVIAEQAEVLRRNLHPTQLAPVDGIVHQTAERAIGRIKDPLAMGKALYDWVIENASFDTNGQGMGEADISQLLGNGRFVGRSADIALLFVALCRSVGIPARPVYGLRTGRSRLFNSLGATGELRSAQHCRAEFYIPGYSWIGVDPAAVCEAIREEPLSNTDPKVNVFKKLLFGFWEMNWIGFNTAQDVILQGASGKALPSLIYPVAETAGGRFDGRNTNRMTYRATANHL</sequence>
<feature type="compositionally biased region" description="Basic residues" evidence="1">
    <location>
        <begin position="40"/>
        <end position="61"/>
    </location>
</feature>
<evidence type="ECO:0000259" key="3">
    <source>
        <dbReference type="SMART" id="SM00460"/>
    </source>
</evidence>
<feature type="chain" id="PRO_5045494208" evidence="2">
    <location>
        <begin position="24"/>
        <end position="424"/>
    </location>
</feature>
<dbReference type="InterPro" id="IPR038765">
    <property type="entry name" value="Papain-like_cys_pep_sf"/>
</dbReference>
<feature type="compositionally biased region" description="Low complexity" evidence="1">
    <location>
        <begin position="62"/>
        <end position="73"/>
    </location>
</feature>
<comment type="caution">
    <text evidence="4">The sequence shown here is derived from an EMBL/GenBank/DDBJ whole genome shotgun (WGS) entry which is preliminary data.</text>
</comment>
<feature type="compositionally biased region" description="Basic and acidic residues" evidence="1">
    <location>
        <begin position="87"/>
        <end position="97"/>
    </location>
</feature>
<evidence type="ECO:0000313" key="4">
    <source>
        <dbReference type="EMBL" id="MFA9949355.1"/>
    </source>
</evidence>
<dbReference type="Pfam" id="PF01841">
    <property type="entry name" value="Transglut_core"/>
    <property type="match status" value="1"/>
</dbReference>
<dbReference type="SUPFAM" id="SSF54001">
    <property type="entry name" value="Cysteine proteinases"/>
    <property type="match status" value="1"/>
</dbReference>
<protein>
    <submittedName>
        <fullName evidence="4">Transglutaminase-like domain-containing protein</fullName>
    </submittedName>
</protein>
<evidence type="ECO:0000256" key="2">
    <source>
        <dbReference type="SAM" id="SignalP"/>
    </source>
</evidence>
<keyword evidence="2" id="KW-0732">Signal</keyword>
<feature type="domain" description="Transglutaminase-like" evidence="3">
    <location>
        <begin position="268"/>
        <end position="341"/>
    </location>
</feature>
<gene>
    <name evidence="4" type="ORF">ABCS64_03270</name>
</gene>
<feature type="signal peptide" evidence="2">
    <location>
        <begin position="1"/>
        <end position="23"/>
    </location>
</feature>
<name>A0ABV4UDR1_9RHOO</name>
<evidence type="ECO:0000313" key="5">
    <source>
        <dbReference type="Proteomes" id="UP001574673"/>
    </source>
</evidence>
<reference evidence="5" key="1">
    <citation type="submission" date="2024-06" db="EMBL/GenBank/DDBJ databases">
        <title>Radixoralia hellwigii gen. nov., sp nov., isolated from a root canal in the human oral cavity.</title>
        <authorList>
            <person name="Bartsch S."/>
            <person name="Wittmer A."/>
            <person name="Schulz A.-K."/>
            <person name="Neumann-Schaal M."/>
            <person name="Wolf J."/>
            <person name="Gronow S."/>
            <person name="Tennert C."/>
            <person name="Haecker G."/>
            <person name="Cieplik F."/>
            <person name="Al-Ahmad A."/>
        </authorList>
    </citation>
    <scope>NUCLEOTIDE SEQUENCE [LARGE SCALE GENOMIC DNA]</scope>
    <source>
        <strain evidence="5">Wk13</strain>
    </source>
</reference>
<dbReference type="Proteomes" id="UP001574673">
    <property type="component" value="Unassembled WGS sequence"/>
</dbReference>
<dbReference type="RefSeq" id="WP_418890492.1">
    <property type="nucleotide sequence ID" value="NZ_JBEUWX010000002.1"/>
</dbReference>